<dbReference type="AlphaFoldDB" id="A0A8J4EN31"/>
<comment type="subcellular location">
    <subcellularLocation>
        <location evidence="1">Cell membrane</location>
        <topology evidence="1">Peripheral membrane protein</topology>
    </subcellularLocation>
</comment>
<evidence type="ECO:0000256" key="7">
    <source>
        <dbReference type="SAM" id="Coils"/>
    </source>
</evidence>
<evidence type="ECO:0000256" key="3">
    <source>
        <dbReference type="ARBA" id="ARBA00022475"/>
    </source>
</evidence>
<dbReference type="SUPFAM" id="SSF53756">
    <property type="entry name" value="UDP-Glycosyltransferase/glycogen phosphorylase"/>
    <property type="match status" value="2"/>
</dbReference>
<keyword evidence="10" id="KW-1185">Reference proteome</keyword>
<feature type="domain" description="Glycosyl transferase family 1" evidence="8">
    <location>
        <begin position="696"/>
        <end position="837"/>
    </location>
</feature>
<sequence>MARSKVRAKFRRIRQRLRTIKQFETHAHWRNAPIKTDTVLYESFSGNGMLCNPEAIFRELLATPDMKHLQHIWVLSDFHRYRETIQQFAGHPNVSFVRVHSGAYYRALATSKYLINNATFPPQFNKREGQVYLNTWHGTPLKKMGYDIEGGGPETRNIIRNFVMADYLASGSEFMTKQMYETAYKLRGIYRGAIVQEGFPRIDRQFLDDEQTAQARAQLRDRGVKLADGQRIVLYAPTWKGDSFQRAEDDAEQLLQRVRQLNERIDTDKYQVLLRVHQQVYRYAVDLPELRELLVPNDVPSNVVLGISDVLITDYSSIFYDFVATGRPILFYVPDLADYRDSRGLYVPTEDWPGPVTDDLEVLAARINSLGTDEDATGPFRPRYEQVAADYLPRDDGHATTRLIDVVFRGRTEGYDVRTDFTDGRESILIYLGGMRTNGITTSMLNLLDNIDYDRFDVSALYSYRRRSQDRMKNEAKINPNVRLFPYVGGINGSKRYTFPRRRLLAQGLTAPRVDLAAQNRLFREEFRRVFGDTEFDYIVDFSGYGPFWDYVFLTAPAKCRSIWMHNDMAADRMREVDGKRPLEVGLGAVASTYPHFDRLVSVSPALAEINRAKLPGVGDESKFVSAVNTINFDRILTQADADLLAEVPAPEGGEVGGEEGVVADAGDDPVVEAKRQESRRQLAERRALVERITTPPPNTTTFVTIGRCSPEKNHARLIRAFADVHRDDPATRLIIVGSGPLFGQLTELVDELGLADSVILAGQQNNPHAIMRHCDCFVLSSNYEGQPMVILEARVLGLPVVSTEFASVRGSLPEGVGLVVPRTDEALADGMRAYLRGAVPNPPFDYRAYNEEAVQQFYEVIGAGRTRPAPADLGGTDAPEVVLDAVAGGGSDGVGAPSQVVRD</sequence>
<keyword evidence="5" id="KW-0777">Teichoic acid biosynthesis</keyword>
<evidence type="ECO:0000313" key="10">
    <source>
        <dbReference type="Proteomes" id="UP000614996"/>
    </source>
</evidence>
<accession>A0A8J4EN31</accession>
<dbReference type="Gene3D" id="3.40.50.2000">
    <property type="entry name" value="Glycogen Phosphorylase B"/>
    <property type="match status" value="1"/>
</dbReference>
<dbReference type="GO" id="GO:0005886">
    <property type="term" value="C:plasma membrane"/>
    <property type="evidence" value="ECO:0007669"/>
    <property type="project" value="UniProtKB-SubCell"/>
</dbReference>
<dbReference type="InterPro" id="IPR043148">
    <property type="entry name" value="TagF_C"/>
</dbReference>
<dbReference type="GO" id="GO:0016757">
    <property type="term" value="F:glycosyltransferase activity"/>
    <property type="evidence" value="ECO:0007669"/>
    <property type="project" value="InterPro"/>
</dbReference>
<dbReference type="PANTHER" id="PTHR37316">
    <property type="entry name" value="TEICHOIC ACID GLYCEROL-PHOSPHATE PRIMASE"/>
    <property type="match status" value="1"/>
</dbReference>
<gene>
    <name evidence="9" type="ORF">NUM_25330</name>
</gene>
<dbReference type="EMBL" id="BOPO01000041">
    <property type="protein sequence ID" value="GIL27279.1"/>
    <property type="molecule type" value="Genomic_DNA"/>
</dbReference>
<name>A0A8J4EN31_9ACTN</name>
<dbReference type="PANTHER" id="PTHR37316:SF3">
    <property type="entry name" value="TEICHOIC ACID GLYCEROL-PHOSPHATE TRANSFERASE"/>
    <property type="match status" value="1"/>
</dbReference>
<evidence type="ECO:0000256" key="4">
    <source>
        <dbReference type="ARBA" id="ARBA00022679"/>
    </source>
</evidence>
<dbReference type="GO" id="GO:0019350">
    <property type="term" value="P:teichoic acid biosynthetic process"/>
    <property type="evidence" value="ECO:0007669"/>
    <property type="project" value="UniProtKB-KW"/>
</dbReference>
<evidence type="ECO:0000259" key="8">
    <source>
        <dbReference type="Pfam" id="PF00534"/>
    </source>
</evidence>
<feature type="coiled-coil region" evidence="7">
    <location>
        <begin position="244"/>
        <end position="271"/>
    </location>
</feature>
<dbReference type="CDD" id="cd03811">
    <property type="entry name" value="GT4_GT28_WabH-like"/>
    <property type="match status" value="1"/>
</dbReference>
<comment type="similarity">
    <text evidence="2">Belongs to the CDP-glycerol glycerophosphotransferase family.</text>
</comment>
<evidence type="ECO:0000313" key="9">
    <source>
        <dbReference type="EMBL" id="GIL27279.1"/>
    </source>
</evidence>
<evidence type="ECO:0000256" key="2">
    <source>
        <dbReference type="ARBA" id="ARBA00010488"/>
    </source>
</evidence>
<keyword evidence="3" id="KW-1003">Cell membrane</keyword>
<dbReference type="Pfam" id="PF04464">
    <property type="entry name" value="Glyphos_transf"/>
    <property type="match status" value="1"/>
</dbReference>
<dbReference type="InterPro" id="IPR007554">
    <property type="entry name" value="Glycerophosphate_synth"/>
</dbReference>
<proteinExistence type="inferred from homology"/>
<dbReference type="Gene3D" id="3.40.50.12580">
    <property type="match status" value="1"/>
</dbReference>
<keyword evidence="4" id="KW-0808">Transferase</keyword>
<evidence type="ECO:0000256" key="6">
    <source>
        <dbReference type="ARBA" id="ARBA00023136"/>
    </source>
</evidence>
<evidence type="ECO:0000256" key="1">
    <source>
        <dbReference type="ARBA" id="ARBA00004202"/>
    </source>
</evidence>
<keyword evidence="6" id="KW-0472">Membrane</keyword>
<dbReference type="InterPro" id="IPR043149">
    <property type="entry name" value="TagF_N"/>
</dbReference>
<dbReference type="GO" id="GO:0047355">
    <property type="term" value="F:CDP-glycerol glycerophosphotransferase activity"/>
    <property type="evidence" value="ECO:0007669"/>
    <property type="project" value="InterPro"/>
</dbReference>
<organism evidence="9 10">
    <name type="scientific">Actinocatenispora comari</name>
    <dbReference type="NCBI Taxonomy" id="2807577"/>
    <lineage>
        <taxon>Bacteria</taxon>
        <taxon>Bacillati</taxon>
        <taxon>Actinomycetota</taxon>
        <taxon>Actinomycetes</taxon>
        <taxon>Micromonosporales</taxon>
        <taxon>Micromonosporaceae</taxon>
        <taxon>Actinocatenispora</taxon>
    </lineage>
</organism>
<comment type="caution">
    <text evidence="9">The sequence shown here is derived from an EMBL/GenBank/DDBJ whole genome shotgun (WGS) entry which is preliminary data.</text>
</comment>
<protein>
    <recommendedName>
        <fullName evidence="8">Glycosyl transferase family 1 domain-containing protein</fullName>
    </recommendedName>
</protein>
<dbReference type="RefSeq" id="WP_207125032.1">
    <property type="nucleotide sequence ID" value="NZ_BOPO01000041.1"/>
</dbReference>
<dbReference type="Proteomes" id="UP000614996">
    <property type="component" value="Unassembled WGS sequence"/>
</dbReference>
<reference evidence="10" key="1">
    <citation type="journal article" date="2021" name="Int. J. Syst. Evol. Microbiol.">
        <title>Actinocatenispora comari sp. nov., an endophytic actinomycete isolated from aerial parts of Comarum salesowianum.</title>
        <authorList>
            <person name="Oyunbileg N."/>
            <person name="Iizaka Y."/>
            <person name="Hamada M."/>
            <person name="Davaapurev B.O."/>
            <person name="Fukumoto A."/>
            <person name="Tsetseg B."/>
            <person name="Kato F."/>
            <person name="Tamura T."/>
            <person name="Batkhuu J."/>
            <person name="Anzai Y."/>
        </authorList>
    </citation>
    <scope>NUCLEOTIDE SEQUENCE [LARGE SCALE GENOMIC DNA]</scope>
    <source>
        <strain evidence="10">NUM-2625</strain>
    </source>
</reference>
<dbReference type="InterPro" id="IPR051612">
    <property type="entry name" value="Teichoic_Acid_Biosynth"/>
</dbReference>
<dbReference type="Gene3D" id="3.40.50.11820">
    <property type="match status" value="1"/>
</dbReference>
<dbReference type="Pfam" id="PF00534">
    <property type="entry name" value="Glycos_transf_1"/>
    <property type="match status" value="1"/>
</dbReference>
<dbReference type="InterPro" id="IPR001296">
    <property type="entry name" value="Glyco_trans_1"/>
</dbReference>
<keyword evidence="7" id="KW-0175">Coiled coil</keyword>
<evidence type="ECO:0000256" key="5">
    <source>
        <dbReference type="ARBA" id="ARBA00022944"/>
    </source>
</evidence>